<evidence type="ECO:0000259" key="17">
    <source>
        <dbReference type="PROSITE" id="PS50886"/>
    </source>
</evidence>
<dbReference type="InterPro" id="IPR005146">
    <property type="entry name" value="B3/B4_tRNA-bd"/>
</dbReference>
<dbReference type="Gene3D" id="3.50.40.10">
    <property type="entry name" value="Phenylalanyl-trna Synthetase, Chain B, domain 3"/>
    <property type="match status" value="1"/>
</dbReference>
<dbReference type="FunFam" id="3.30.70.380:FF:000001">
    <property type="entry name" value="Phenylalanine--tRNA ligase beta subunit"/>
    <property type="match status" value="1"/>
</dbReference>
<keyword evidence="12 15" id="KW-0648">Protein biosynthesis</keyword>
<dbReference type="NCBIfam" id="NF045760">
    <property type="entry name" value="YtpR"/>
    <property type="match status" value="1"/>
</dbReference>
<keyword evidence="11 16" id="KW-0694">RNA-binding</keyword>
<dbReference type="PROSITE" id="PS51447">
    <property type="entry name" value="FDX_ACB"/>
    <property type="match status" value="1"/>
</dbReference>
<feature type="binding site" evidence="15">
    <location>
        <position position="471"/>
    </location>
    <ligand>
        <name>Mg(2+)</name>
        <dbReference type="ChEBI" id="CHEBI:18420"/>
        <note>shared with alpha subunit</note>
    </ligand>
</feature>
<dbReference type="SUPFAM" id="SSF55681">
    <property type="entry name" value="Class II aaRS and biotin synthetases"/>
    <property type="match status" value="1"/>
</dbReference>
<dbReference type="InterPro" id="IPR005147">
    <property type="entry name" value="tRNA_synthase_B5-dom"/>
</dbReference>
<keyword evidence="10 15" id="KW-0460">Magnesium</keyword>
<protein>
    <recommendedName>
        <fullName evidence="15">Phenylalanine--tRNA ligase beta subunit</fullName>
        <ecNumber evidence="15">6.1.1.20</ecNumber>
    </recommendedName>
    <alternativeName>
        <fullName evidence="15">Phenylalanyl-tRNA synthetase beta subunit</fullName>
        <shortName evidence="15">PheRS</shortName>
    </alternativeName>
</protein>
<dbReference type="GO" id="GO:0005524">
    <property type="term" value="F:ATP binding"/>
    <property type="evidence" value="ECO:0007669"/>
    <property type="project" value="UniProtKB-UniRule"/>
</dbReference>
<dbReference type="GO" id="GO:0004826">
    <property type="term" value="F:phenylalanine-tRNA ligase activity"/>
    <property type="evidence" value="ECO:0007669"/>
    <property type="project" value="UniProtKB-UniRule"/>
</dbReference>
<feature type="domain" description="B5" evidence="19">
    <location>
        <begin position="407"/>
        <end position="487"/>
    </location>
</feature>
<keyword evidence="5 16" id="KW-0820">tRNA-binding</keyword>
<dbReference type="Gene3D" id="3.30.70.380">
    <property type="entry name" value="Ferrodoxin-fold anticodon-binding domain"/>
    <property type="match status" value="1"/>
</dbReference>
<dbReference type="GO" id="GO:0000049">
    <property type="term" value="F:tRNA binding"/>
    <property type="evidence" value="ECO:0007669"/>
    <property type="project" value="UniProtKB-UniRule"/>
</dbReference>
<dbReference type="InterPro" id="IPR020825">
    <property type="entry name" value="Phe-tRNA_synthase-like_B3/B4"/>
</dbReference>
<comment type="subcellular location">
    <subcellularLocation>
        <location evidence="1 15">Cytoplasm</location>
    </subcellularLocation>
</comment>
<dbReference type="InterPro" id="IPR045864">
    <property type="entry name" value="aa-tRNA-synth_II/BPL/LPL"/>
</dbReference>
<dbReference type="NCBIfam" id="TIGR00472">
    <property type="entry name" value="pheT_bact"/>
    <property type="match status" value="1"/>
</dbReference>
<comment type="catalytic activity">
    <reaction evidence="14 15">
        <text>tRNA(Phe) + L-phenylalanine + ATP = L-phenylalanyl-tRNA(Phe) + AMP + diphosphate + H(+)</text>
        <dbReference type="Rhea" id="RHEA:19413"/>
        <dbReference type="Rhea" id="RHEA-COMP:9668"/>
        <dbReference type="Rhea" id="RHEA-COMP:9699"/>
        <dbReference type="ChEBI" id="CHEBI:15378"/>
        <dbReference type="ChEBI" id="CHEBI:30616"/>
        <dbReference type="ChEBI" id="CHEBI:33019"/>
        <dbReference type="ChEBI" id="CHEBI:58095"/>
        <dbReference type="ChEBI" id="CHEBI:78442"/>
        <dbReference type="ChEBI" id="CHEBI:78531"/>
        <dbReference type="ChEBI" id="CHEBI:456215"/>
        <dbReference type="EC" id="6.1.1.20"/>
    </reaction>
</comment>
<organism evidence="20">
    <name type="scientific">Candidatus Kentrum eta</name>
    <dbReference type="NCBI Taxonomy" id="2126337"/>
    <lineage>
        <taxon>Bacteria</taxon>
        <taxon>Pseudomonadati</taxon>
        <taxon>Pseudomonadota</taxon>
        <taxon>Gammaproteobacteria</taxon>
        <taxon>Candidatus Kentrum</taxon>
    </lineage>
</organism>
<evidence type="ECO:0000256" key="12">
    <source>
        <dbReference type="ARBA" id="ARBA00022917"/>
    </source>
</evidence>
<evidence type="ECO:0000256" key="1">
    <source>
        <dbReference type="ARBA" id="ARBA00004496"/>
    </source>
</evidence>
<evidence type="ECO:0000256" key="4">
    <source>
        <dbReference type="ARBA" id="ARBA00022490"/>
    </source>
</evidence>
<comment type="cofactor">
    <cofactor evidence="15">
        <name>Mg(2+)</name>
        <dbReference type="ChEBI" id="CHEBI:18420"/>
    </cofactor>
    <text evidence="15">Binds 2 magnesium ions per tetramer.</text>
</comment>
<dbReference type="SMART" id="SM00896">
    <property type="entry name" value="FDX-ACB"/>
    <property type="match status" value="1"/>
</dbReference>
<dbReference type="PANTHER" id="PTHR10947">
    <property type="entry name" value="PHENYLALANYL-TRNA SYNTHETASE BETA CHAIN AND LEUCINE-RICH REPEAT-CONTAINING PROTEIN 47"/>
    <property type="match status" value="1"/>
</dbReference>
<accession>A0A450UFR5</accession>
<dbReference type="PANTHER" id="PTHR10947:SF0">
    <property type="entry name" value="PHENYLALANINE--TRNA LIGASE BETA SUBUNIT"/>
    <property type="match status" value="1"/>
</dbReference>
<comment type="similarity">
    <text evidence="2 15">Belongs to the phenylalanyl-tRNA synthetase beta subunit family. Type 1 subfamily.</text>
</comment>
<dbReference type="SMART" id="SM00874">
    <property type="entry name" value="B5"/>
    <property type="match status" value="1"/>
</dbReference>
<evidence type="ECO:0000256" key="10">
    <source>
        <dbReference type="ARBA" id="ARBA00022842"/>
    </source>
</evidence>
<keyword evidence="8 15" id="KW-0547">Nucleotide-binding</keyword>
<name>A0A450UFR5_9GAMM</name>
<dbReference type="InterPro" id="IPR012340">
    <property type="entry name" value="NA-bd_OB-fold"/>
</dbReference>
<dbReference type="Gene3D" id="3.30.56.10">
    <property type="match status" value="2"/>
</dbReference>
<evidence type="ECO:0000256" key="16">
    <source>
        <dbReference type="PROSITE-ProRule" id="PRU00209"/>
    </source>
</evidence>
<keyword evidence="4 15" id="KW-0963">Cytoplasm</keyword>
<evidence type="ECO:0000256" key="11">
    <source>
        <dbReference type="ARBA" id="ARBA00022884"/>
    </source>
</evidence>
<dbReference type="InterPro" id="IPR002547">
    <property type="entry name" value="tRNA-bd_dom"/>
</dbReference>
<dbReference type="InterPro" id="IPR033714">
    <property type="entry name" value="tRNA_bind_bactPheRS"/>
</dbReference>
<dbReference type="SUPFAM" id="SSF46955">
    <property type="entry name" value="Putative DNA-binding domain"/>
    <property type="match status" value="1"/>
</dbReference>
<keyword evidence="7 15" id="KW-0479">Metal-binding</keyword>
<evidence type="ECO:0000256" key="15">
    <source>
        <dbReference type="HAMAP-Rule" id="MF_00283"/>
    </source>
</evidence>
<keyword evidence="13 15" id="KW-0030">Aminoacyl-tRNA synthetase</keyword>
<evidence type="ECO:0000259" key="18">
    <source>
        <dbReference type="PROSITE" id="PS51447"/>
    </source>
</evidence>
<evidence type="ECO:0000259" key="19">
    <source>
        <dbReference type="PROSITE" id="PS51483"/>
    </source>
</evidence>
<feature type="domain" description="TRNA-binding" evidence="17">
    <location>
        <begin position="39"/>
        <end position="154"/>
    </location>
</feature>
<dbReference type="FunFam" id="2.40.50.140:FF:000045">
    <property type="entry name" value="Phenylalanine--tRNA ligase beta subunit"/>
    <property type="match status" value="1"/>
</dbReference>
<dbReference type="SUPFAM" id="SSF54991">
    <property type="entry name" value="Anticodon-binding domain of PheRS"/>
    <property type="match status" value="1"/>
</dbReference>
<sequence>MKFSEKWLREWVDPPISTHELVAQLTGAGLEVDSVEPVAPALEGVLVGEVRSVAPHPNADRLTVCAVHIGEETPLTVVCGAANVREGLRVPVATIGARLADGSRMKRTKIRGWESLGMLCSTQELGLTELGLGEEETAGLMALPDDAPVGKPLSEYLALDDASIEIDLTPNRGDCLSVAGIAREVGVLNRCPVSAPATDEVRATLPDEFPVELQSPADCPRYVGRVIRDIDPAAKTPLWMRERLRRGGVRAIGPVVDVTNYVMLEFGQPLHAFDLDTLNEGVQVRRANPDEALLLLGGTRVTLHPDTLVIADARGPMALAGIMGGEETAVTNTTRHIFLESAFFTPKALAGQARRYTLHTDASHRFERGVDWGLQRTATERATALLLAIVGGEPGPVIEALSPSHIPQPTQVPLRASRLRRLLGVSFPSDTVLDVLTRLGMATVADDGAMDKNAWRVTPPGFRFDIALEADLIEEVARVTGYNTIPDRRPILPLTPHKASEATVSLARMRETLVARGYREAITYSFVDPDILSLIDPDAPSLVLQNPISSEMAVMRTTLLPGLLQALIHNTRRQQPRIRLFESGLVFHRQDGEPLQERVLGAIVTGGAFAEQWGMPAREVDFFDMKSDVESLLSLTGRAEDYRFVRFPDSSTHFGALHPGQGALIERGGRPMGWIGNLHPRIIRELKLTGNILVFEIKLMELESGTRPEYTPLSKFPAVRRDIAVVVDQSISSDSVQDCIRQAATGMLRNMTLFDEYRGEGIDAGKKSLAFGLLFQAASRTLQDGEIDGLVTGMMAALQDRLGAIPRV</sequence>
<evidence type="ECO:0000256" key="9">
    <source>
        <dbReference type="ARBA" id="ARBA00022840"/>
    </source>
</evidence>
<comment type="subunit">
    <text evidence="3 15">Tetramer of two alpha and two beta subunits.</text>
</comment>
<dbReference type="GO" id="GO:0000287">
    <property type="term" value="F:magnesium ion binding"/>
    <property type="evidence" value="ECO:0007669"/>
    <property type="project" value="UniProtKB-UniRule"/>
</dbReference>
<dbReference type="GO" id="GO:0006432">
    <property type="term" value="P:phenylalanyl-tRNA aminoacylation"/>
    <property type="evidence" value="ECO:0007669"/>
    <property type="project" value="UniProtKB-UniRule"/>
</dbReference>
<dbReference type="InterPro" id="IPR009061">
    <property type="entry name" value="DNA-bd_dom_put_sf"/>
</dbReference>
<dbReference type="InterPro" id="IPR045060">
    <property type="entry name" value="Phe-tRNA-ligase_IIc_bsu"/>
</dbReference>
<dbReference type="Gene3D" id="2.40.50.140">
    <property type="entry name" value="Nucleic acid-binding proteins"/>
    <property type="match status" value="1"/>
</dbReference>
<dbReference type="PROSITE" id="PS51483">
    <property type="entry name" value="B5"/>
    <property type="match status" value="1"/>
</dbReference>
<dbReference type="EMBL" id="CAADFI010000017">
    <property type="protein sequence ID" value="VFJ91401.1"/>
    <property type="molecule type" value="Genomic_DNA"/>
</dbReference>
<dbReference type="FunFam" id="3.50.40.10:FF:000001">
    <property type="entry name" value="Phenylalanine--tRNA ligase beta subunit"/>
    <property type="match status" value="1"/>
</dbReference>
<dbReference type="Pfam" id="PF01588">
    <property type="entry name" value="tRNA_bind"/>
    <property type="match status" value="1"/>
</dbReference>
<evidence type="ECO:0000256" key="3">
    <source>
        <dbReference type="ARBA" id="ARBA00011209"/>
    </source>
</evidence>
<evidence type="ECO:0000256" key="2">
    <source>
        <dbReference type="ARBA" id="ARBA00008653"/>
    </source>
</evidence>
<dbReference type="CDD" id="cd00769">
    <property type="entry name" value="PheRS_beta_core"/>
    <property type="match status" value="1"/>
</dbReference>
<evidence type="ECO:0000256" key="6">
    <source>
        <dbReference type="ARBA" id="ARBA00022598"/>
    </source>
</evidence>
<dbReference type="InterPro" id="IPR041616">
    <property type="entry name" value="PheRS_beta_core"/>
</dbReference>
<evidence type="ECO:0000256" key="7">
    <source>
        <dbReference type="ARBA" id="ARBA00022723"/>
    </source>
</evidence>
<keyword evidence="6 15" id="KW-0436">Ligase</keyword>
<dbReference type="InterPro" id="IPR005121">
    <property type="entry name" value="Fdx_antiC-bd"/>
</dbReference>
<dbReference type="GO" id="GO:0009328">
    <property type="term" value="C:phenylalanine-tRNA ligase complex"/>
    <property type="evidence" value="ECO:0007669"/>
    <property type="project" value="TreeGrafter"/>
</dbReference>
<dbReference type="SUPFAM" id="SSF50249">
    <property type="entry name" value="Nucleic acid-binding proteins"/>
    <property type="match status" value="1"/>
</dbReference>
<dbReference type="InterPro" id="IPR036690">
    <property type="entry name" value="Fdx_antiC-bd_sf"/>
</dbReference>
<dbReference type="Pfam" id="PF17759">
    <property type="entry name" value="tRNA_synthFbeta"/>
    <property type="match status" value="1"/>
</dbReference>
<feature type="domain" description="FDX-ACB" evidence="18">
    <location>
        <begin position="714"/>
        <end position="807"/>
    </location>
</feature>
<evidence type="ECO:0000256" key="14">
    <source>
        <dbReference type="ARBA" id="ARBA00049255"/>
    </source>
</evidence>
<dbReference type="InterPro" id="IPR004532">
    <property type="entry name" value="Phe-tRNA-ligase_IIc_bsu_bact"/>
</dbReference>
<dbReference type="CDD" id="cd02796">
    <property type="entry name" value="tRNA_bind_bactPheRS"/>
    <property type="match status" value="1"/>
</dbReference>
<gene>
    <name evidence="15" type="primary">pheT</name>
    <name evidence="20" type="ORF">BECKH772B_GA0070898_1001716</name>
</gene>
<proteinExistence type="inferred from homology"/>
<evidence type="ECO:0000256" key="5">
    <source>
        <dbReference type="ARBA" id="ARBA00022555"/>
    </source>
</evidence>
<dbReference type="EC" id="6.1.1.20" evidence="15"/>
<reference evidence="20" key="1">
    <citation type="submission" date="2019-02" db="EMBL/GenBank/DDBJ databases">
        <authorList>
            <person name="Gruber-Vodicka R. H."/>
            <person name="Seah K. B. B."/>
        </authorList>
    </citation>
    <scope>NUCLEOTIDE SEQUENCE</scope>
    <source>
        <strain evidence="20">BECK_SA2B20</strain>
    </source>
</reference>
<feature type="binding site" evidence="15">
    <location>
        <position position="475"/>
    </location>
    <ligand>
        <name>Mg(2+)</name>
        <dbReference type="ChEBI" id="CHEBI:18420"/>
        <note>shared with alpha subunit</note>
    </ligand>
</feature>
<dbReference type="Gene3D" id="3.30.930.10">
    <property type="entry name" value="Bira Bifunctional Protein, Domain 2"/>
    <property type="match status" value="1"/>
</dbReference>
<dbReference type="PROSITE" id="PS50886">
    <property type="entry name" value="TRBD"/>
    <property type="match status" value="1"/>
</dbReference>
<dbReference type="AlphaFoldDB" id="A0A450UFR5"/>
<dbReference type="Pfam" id="PF03147">
    <property type="entry name" value="FDX-ACB"/>
    <property type="match status" value="1"/>
</dbReference>
<feature type="binding site" evidence="15">
    <location>
        <position position="465"/>
    </location>
    <ligand>
        <name>Mg(2+)</name>
        <dbReference type="ChEBI" id="CHEBI:18420"/>
        <note>shared with alpha subunit</note>
    </ligand>
</feature>
<evidence type="ECO:0000256" key="13">
    <source>
        <dbReference type="ARBA" id="ARBA00023146"/>
    </source>
</evidence>
<dbReference type="Pfam" id="PF03484">
    <property type="entry name" value="B5"/>
    <property type="match status" value="1"/>
</dbReference>
<dbReference type="FunFam" id="3.30.930.10:FF:000022">
    <property type="entry name" value="Phenylalanine--tRNA ligase beta subunit"/>
    <property type="match status" value="1"/>
</dbReference>
<dbReference type="Pfam" id="PF03483">
    <property type="entry name" value="B3_4"/>
    <property type="match status" value="1"/>
</dbReference>
<evidence type="ECO:0000256" key="8">
    <source>
        <dbReference type="ARBA" id="ARBA00022741"/>
    </source>
</evidence>
<dbReference type="HAMAP" id="MF_00283">
    <property type="entry name" value="Phe_tRNA_synth_beta1"/>
    <property type="match status" value="1"/>
</dbReference>
<evidence type="ECO:0000313" key="20">
    <source>
        <dbReference type="EMBL" id="VFJ91401.1"/>
    </source>
</evidence>
<feature type="binding site" evidence="15">
    <location>
        <position position="474"/>
    </location>
    <ligand>
        <name>Mg(2+)</name>
        <dbReference type="ChEBI" id="CHEBI:18420"/>
        <note>shared with alpha subunit</note>
    </ligand>
</feature>
<keyword evidence="9 15" id="KW-0067">ATP-binding</keyword>
<dbReference type="SMART" id="SM00873">
    <property type="entry name" value="B3_4"/>
    <property type="match status" value="1"/>
</dbReference>
<dbReference type="SUPFAM" id="SSF56037">
    <property type="entry name" value="PheT/TilS domain"/>
    <property type="match status" value="1"/>
</dbReference>